<comment type="caution">
    <text evidence="5">The sequence shown here is derived from an EMBL/GenBank/DDBJ whole genome shotgun (WGS) entry which is preliminary data.</text>
</comment>
<evidence type="ECO:0000256" key="4">
    <source>
        <dbReference type="SAM" id="MobiDB-lite"/>
    </source>
</evidence>
<feature type="compositionally biased region" description="Low complexity" evidence="4">
    <location>
        <begin position="280"/>
        <end position="296"/>
    </location>
</feature>
<dbReference type="PANTHER" id="PTHR36852">
    <property type="entry name" value="PROTEIN GVPL 2"/>
    <property type="match status" value="1"/>
</dbReference>
<feature type="compositionally biased region" description="Basic and acidic residues" evidence="4">
    <location>
        <begin position="172"/>
        <end position="182"/>
    </location>
</feature>
<accession>A0ABS4LXU2</accession>
<evidence type="ECO:0000313" key="6">
    <source>
        <dbReference type="Proteomes" id="UP001519309"/>
    </source>
</evidence>
<dbReference type="InterPro" id="IPR007805">
    <property type="entry name" value="GvpK"/>
</dbReference>
<sequence length="493" mass="53587">MTDRVTYAYAVLRDHEGLTAVLEGVEGVAGAPVRLLPAGPGSELAAVVGSVPAQDFQESALRRHLEDLDWLEAVARAHHAVIEALAAHITMLPLRLATVYLDDGRVEAMLRADAEQFSQAVRRLVGHLEWGVKIYVEPQPDTRVSGEEGTSGAADGLSPGRAYLRARRSQRHSRDESYRSARQAAERVEAVGRAMAADHARHRVQQGVLAAGAGENVVNDAYLVAQETAAEFRTRVLEAGRGLPGVRIDVTGPAPGRRTPSRLRPAPRVRHRTRRHERGGATARGRAAGTAPGGPRRSARPPAERRRRPHRGCGAVDRRHRPGTHLLAGPDRVRERPEPVAVGGRRAPRGRAVTGAHGGGRPDPSGRLREVADAAARAFRLLPAVPDDITPAGRPGPPRPARRVSADPDTVERDLIRLVLTLVELLRQLMERQALHRVDQGDLTEEEEERLGATLMILHDRMSDLCARYGLTMDDLNLDLGPLGPLLPPDRLD</sequence>
<evidence type="ECO:0000256" key="2">
    <source>
        <dbReference type="ARBA" id="ARBA00035108"/>
    </source>
</evidence>
<reference evidence="5 6" key="1">
    <citation type="submission" date="2021-03" db="EMBL/GenBank/DDBJ databases">
        <title>Genomic Encyclopedia of Type Strains, Phase IV (KMG-IV): sequencing the most valuable type-strain genomes for metagenomic binning, comparative biology and taxonomic classification.</title>
        <authorList>
            <person name="Goeker M."/>
        </authorList>
    </citation>
    <scope>NUCLEOTIDE SEQUENCE [LARGE SCALE GENOMIC DNA]</scope>
    <source>
        <strain evidence="5 6">DSM 40499</strain>
    </source>
</reference>
<feature type="region of interest" description="Disordered" evidence="4">
    <location>
        <begin position="141"/>
        <end position="182"/>
    </location>
</feature>
<feature type="region of interest" description="Disordered" evidence="4">
    <location>
        <begin position="386"/>
        <end position="408"/>
    </location>
</feature>
<evidence type="ECO:0008006" key="7">
    <source>
        <dbReference type="Google" id="ProtNLM"/>
    </source>
</evidence>
<feature type="region of interest" description="Disordered" evidence="4">
    <location>
        <begin position="247"/>
        <end position="367"/>
    </location>
</feature>
<feature type="compositionally biased region" description="Low complexity" evidence="4">
    <location>
        <begin position="339"/>
        <end position="355"/>
    </location>
</feature>
<proteinExistence type="inferred from homology"/>
<comment type="subcellular location">
    <subcellularLocation>
        <location evidence="2">Gas vesicle</location>
    </subcellularLocation>
</comment>
<protein>
    <recommendedName>
        <fullName evidence="7">Gas vesicle protein</fullName>
    </recommendedName>
</protein>
<evidence type="ECO:0000256" key="3">
    <source>
        <dbReference type="ARBA" id="ARBA00035643"/>
    </source>
</evidence>
<comment type="similarity">
    <text evidence="3">Belongs to the gas vesicle GvpF/GvpL family.</text>
</comment>
<dbReference type="InterPro" id="IPR009430">
    <property type="entry name" value="GvpL/GvpF"/>
</dbReference>
<dbReference type="Pfam" id="PF05121">
    <property type="entry name" value="GvpK"/>
    <property type="match status" value="1"/>
</dbReference>
<feature type="compositionally biased region" description="Basic residues" evidence="4">
    <location>
        <begin position="259"/>
        <end position="277"/>
    </location>
</feature>
<evidence type="ECO:0000313" key="5">
    <source>
        <dbReference type="EMBL" id="MBP2052024.1"/>
    </source>
</evidence>
<organism evidence="5 6">
    <name type="scientific">Streptomyces griseochromogenes</name>
    <dbReference type="NCBI Taxonomy" id="68214"/>
    <lineage>
        <taxon>Bacteria</taxon>
        <taxon>Bacillati</taxon>
        <taxon>Actinomycetota</taxon>
        <taxon>Actinomycetes</taxon>
        <taxon>Kitasatosporales</taxon>
        <taxon>Streptomycetaceae</taxon>
        <taxon>Streptomyces</taxon>
    </lineage>
</organism>
<keyword evidence="6" id="KW-1185">Reference proteome</keyword>
<dbReference type="EMBL" id="JAGGLP010000010">
    <property type="protein sequence ID" value="MBP2052024.1"/>
    <property type="molecule type" value="Genomic_DNA"/>
</dbReference>
<gene>
    <name evidence="5" type="ORF">J2Z21_005006</name>
</gene>
<keyword evidence="1" id="KW-0304">Gas vesicle</keyword>
<dbReference type="Proteomes" id="UP001519309">
    <property type="component" value="Unassembled WGS sequence"/>
</dbReference>
<dbReference type="PANTHER" id="PTHR36852:SF1">
    <property type="entry name" value="PROTEIN GVPL 2"/>
    <property type="match status" value="1"/>
</dbReference>
<dbReference type="Pfam" id="PF06386">
    <property type="entry name" value="GvpL_GvpF"/>
    <property type="match status" value="1"/>
</dbReference>
<name>A0ABS4LXU2_9ACTN</name>
<evidence type="ECO:0000256" key="1">
    <source>
        <dbReference type="ARBA" id="ARBA00022987"/>
    </source>
</evidence>